<feature type="domain" description="MmgE/PrpD C-terminal" evidence="3">
    <location>
        <begin position="266"/>
        <end position="412"/>
    </location>
</feature>
<name>A0A3M0CTG4_9PROT</name>
<dbReference type="InterPro" id="IPR045336">
    <property type="entry name" value="MmgE_PrpD_N"/>
</dbReference>
<dbReference type="SUPFAM" id="SSF103378">
    <property type="entry name" value="2-methylcitrate dehydratase PrpD"/>
    <property type="match status" value="1"/>
</dbReference>
<dbReference type="Proteomes" id="UP000271227">
    <property type="component" value="Unassembled WGS sequence"/>
</dbReference>
<evidence type="ECO:0000313" key="5">
    <source>
        <dbReference type="Proteomes" id="UP000271227"/>
    </source>
</evidence>
<comment type="caution">
    <text evidence="4">The sequence shown here is derived from an EMBL/GenBank/DDBJ whole genome shotgun (WGS) entry which is preliminary data.</text>
</comment>
<evidence type="ECO:0000259" key="3">
    <source>
        <dbReference type="Pfam" id="PF19305"/>
    </source>
</evidence>
<dbReference type="AlphaFoldDB" id="A0A3M0CTG4"/>
<dbReference type="InterPro" id="IPR045337">
    <property type="entry name" value="MmgE_PrpD_C"/>
</dbReference>
<feature type="domain" description="MmgE/PrpD N-terminal" evidence="2">
    <location>
        <begin position="6"/>
        <end position="245"/>
    </location>
</feature>
<dbReference type="InParanoid" id="A0A3M0CTG4"/>
<dbReference type="Pfam" id="PF19305">
    <property type="entry name" value="MmgE_PrpD_C"/>
    <property type="match status" value="1"/>
</dbReference>
<dbReference type="Gene3D" id="1.10.4100.10">
    <property type="entry name" value="2-methylcitrate dehydratase PrpD"/>
    <property type="match status" value="1"/>
</dbReference>
<keyword evidence="5" id="KW-1185">Reference proteome</keyword>
<proteinExistence type="inferred from homology"/>
<protein>
    <submittedName>
        <fullName evidence="4">2-methylcitrate dehydratase PrpD</fullName>
    </submittedName>
</protein>
<dbReference type="InterPro" id="IPR005656">
    <property type="entry name" value="MmgE_PrpD"/>
</dbReference>
<reference evidence="4 5" key="1">
    <citation type="submission" date="2018-10" db="EMBL/GenBank/DDBJ databases">
        <title>Genomic Encyclopedia of Archaeal and Bacterial Type Strains, Phase II (KMG-II): from individual species to whole genera.</title>
        <authorList>
            <person name="Goeker M."/>
        </authorList>
    </citation>
    <scope>NUCLEOTIDE SEQUENCE [LARGE SCALE GENOMIC DNA]</scope>
    <source>
        <strain evidence="4 5">DSM 25217</strain>
    </source>
</reference>
<dbReference type="InterPro" id="IPR036148">
    <property type="entry name" value="MmgE/PrpD_sf"/>
</dbReference>
<evidence type="ECO:0000313" key="4">
    <source>
        <dbReference type="EMBL" id="RMB12245.1"/>
    </source>
</evidence>
<dbReference type="Pfam" id="PF03972">
    <property type="entry name" value="MmgE_PrpD_N"/>
    <property type="match status" value="1"/>
</dbReference>
<organism evidence="4 5">
    <name type="scientific">Eilatimonas milleporae</name>
    <dbReference type="NCBI Taxonomy" id="911205"/>
    <lineage>
        <taxon>Bacteria</taxon>
        <taxon>Pseudomonadati</taxon>
        <taxon>Pseudomonadota</taxon>
        <taxon>Alphaproteobacteria</taxon>
        <taxon>Kordiimonadales</taxon>
        <taxon>Kordiimonadaceae</taxon>
        <taxon>Eilatimonas</taxon>
    </lineage>
</organism>
<sequence length="455" mass="47422">MSDLDELAAYALGLSWDSLPAATVENAKLFLLDTLACGLAGSGADVAEPVLRAVRGWGGGPCRVAGLDAGFSLHGGAVMGAYAIHCLEWDAVHEPAVVHAMSVATAALLAEIQSPAHGSVNGRDFLAALIVAVDIAAGLGVATEAPLRFFRPATAGLMGAVAGIARLRKFPAARMKDALGLGYSQVAGTMQAHVEGSPALAVQVALSARAALTACDLAESGLSGPHDVLSGPFGYFTLIEDGGDARILLDRLGTVFAIDELSIKPYPSGRASHGVLSTVLARRADGTVTGDTLERLEARVPPLVHRLVGRPWAADMGPAYARLCLPFLVALALRDGRIDPRAFTPDDFADAALRVVGDRVHVTVDDNPDLNALSPQTLVFHLSDGRTLTDHIPATLGAPDNPLNRDARLDKLAFAGSLACVPLTEPARERLTACVETLETLPDCLDLFDLLAPAR</sequence>
<accession>A0A3M0CTG4</accession>
<dbReference type="GO" id="GO:0016829">
    <property type="term" value="F:lyase activity"/>
    <property type="evidence" value="ECO:0007669"/>
    <property type="project" value="InterPro"/>
</dbReference>
<evidence type="ECO:0000259" key="2">
    <source>
        <dbReference type="Pfam" id="PF03972"/>
    </source>
</evidence>
<comment type="similarity">
    <text evidence="1">Belongs to the PrpD family.</text>
</comment>
<dbReference type="PANTHER" id="PTHR16943:SF8">
    <property type="entry name" value="2-METHYLCITRATE DEHYDRATASE"/>
    <property type="match status" value="1"/>
</dbReference>
<dbReference type="InterPro" id="IPR042183">
    <property type="entry name" value="MmgE/PrpD_sf_1"/>
</dbReference>
<dbReference type="Gene3D" id="3.30.1330.120">
    <property type="entry name" value="2-methylcitrate dehydratase PrpD"/>
    <property type="match status" value="1"/>
</dbReference>
<dbReference type="PANTHER" id="PTHR16943">
    <property type="entry name" value="2-METHYLCITRATE DEHYDRATASE-RELATED"/>
    <property type="match status" value="1"/>
</dbReference>
<dbReference type="EMBL" id="REFR01000009">
    <property type="protein sequence ID" value="RMB12245.1"/>
    <property type="molecule type" value="Genomic_DNA"/>
</dbReference>
<gene>
    <name evidence="4" type="ORF">BXY39_0738</name>
</gene>
<evidence type="ECO:0000256" key="1">
    <source>
        <dbReference type="ARBA" id="ARBA00006174"/>
    </source>
</evidence>
<dbReference type="InterPro" id="IPR042188">
    <property type="entry name" value="MmgE/PrpD_sf_2"/>
</dbReference>
<dbReference type="RefSeq" id="WP_170163593.1">
    <property type="nucleotide sequence ID" value="NZ_REFR01000009.1"/>
</dbReference>